<evidence type="ECO:0000256" key="5">
    <source>
        <dbReference type="ARBA" id="ARBA00022597"/>
    </source>
</evidence>
<dbReference type="GO" id="GO:0043190">
    <property type="term" value="C:ATP-binding cassette (ABC) transporter complex"/>
    <property type="evidence" value="ECO:0007669"/>
    <property type="project" value="InterPro"/>
</dbReference>
<keyword evidence="4 11" id="KW-1003">Cell membrane</keyword>
<dbReference type="PANTHER" id="PTHR30413">
    <property type="entry name" value="INNER MEMBRANE TRANSPORT PERMEASE"/>
    <property type="match status" value="1"/>
</dbReference>
<dbReference type="STRING" id="254406.SAMN04488042_1176"/>
<dbReference type="EMBL" id="FOTQ01000017">
    <property type="protein sequence ID" value="SFM76354.1"/>
    <property type="molecule type" value="Genomic_DNA"/>
</dbReference>
<dbReference type="GO" id="GO:0015774">
    <property type="term" value="P:polysaccharide transport"/>
    <property type="evidence" value="ECO:0007669"/>
    <property type="project" value="UniProtKB-KW"/>
</dbReference>
<evidence type="ECO:0000256" key="9">
    <source>
        <dbReference type="ARBA" id="ARBA00023047"/>
    </source>
</evidence>
<feature type="domain" description="ABC transmembrane type-2" evidence="12">
    <location>
        <begin position="10"/>
        <end position="231"/>
    </location>
</feature>
<dbReference type="AlphaFoldDB" id="A0A1I4TI06"/>
<sequence length="238" mass="26467">MSTRYGRTPGGYIWAVLEPLGAIMILSIGFSLLLRSPSLGNSFLLFYASGYLVLSLYQNVSVLVARALAFSKPLLIYPSVSWLDAILARFFLNTLTNALVAYLLLTLIIMLIETRIIFDAGPMVVAMGLTAFIGLAIGTLNCALFGLFPAWEAVWSIATRPLFLASGIFYTYEDLPTLAQDILWWNPLLHLTGLIRTGLYTNYRPDYLNLTYVLSIAVVVLCLGLLLLRRHHKTILNN</sequence>
<dbReference type="GO" id="GO:0015920">
    <property type="term" value="P:lipopolysaccharide transport"/>
    <property type="evidence" value="ECO:0007669"/>
    <property type="project" value="TreeGrafter"/>
</dbReference>
<proteinExistence type="inferred from homology"/>
<protein>
    <recommendedName>
        <fullName evidence="11">Transport permease protein</fullName>
    </recommendedName>
</protein>
<feature type="transmembrane region" description="Helical" evidence="11">
    <location>
        <begin position="124"/>
        <end position="147"/>
    </location>
</feature>
<accession>A0A1I4TI06</accession>
<feature type="transmembrane region" description="Helical" evidence="11">
    <location>
        <begin position="90"/>
        <end position="112"/>
    </location>
</feature>
<dbReference type="InterPro" id="IPR013525">
    <property type="entry name" value="ABC2_TM"/>
</dbReference>
<keyword evidence="14" id="KW-1185">Reference proteome</keyword>
<evidence type="ECO:0000259" key="12">
    <source>
        <dbReference type="PROSITE" id="PS51012"/>
    </source>
</evidence>
<evidence type="ECO:0000256" key="10">
    <source>
        <dbReference type="ARBA" id="ARBA00023136"/>
    </source>
</evidence>
<dbReference type="GO" id="GO:0140359">
    <property type="term" value="F:ABC-type transporter activity"/>
    <property type="evidence" value="ECO:0007669"/>
    <property type="project" value="InterPro"/>
</dbReference>
<dbReference type="PANTHER" id="PTHR30413:SF10">
    <property type="entry name" value="CAPSULE POLYSACCHARIDE EXPORT INNER-MEMBRANE PROTEIN CTRC"/>
    <property type="match status" value="1"/>
</dbReference>
<evidence type="ECO:0000313" key="13">
    <source>
        <dbReference type="EMBL" id="SFM76354.1"/>
    </source>
</evidence>
<evidence type="ECO:0000256" key="11">
    <source>
        <dbReference type="RuleBase" id="RU361157"/>
    </source>
</evidence>
<dbReference type="PRINTS" id="PR00164">
    <property type="entry name" value="ABC2TRNSPORT"/>
</dbReference>
<evidence type="ECO:0000256" key="4">
    <source>
        <dbReference type="ARBA" id="ARBA00022475"/>
    </source>
</evidence>
<feature type="transmembrane region" description="Helical" evidence="11">
    <location>
        <begin position="12"/>
        <end position="33"/>
    </location>
</feature>
<keyword evidence="9" id="KW-0625">Polysaccharide transport</keyword>
<keyword evidence="3 11" id="KW-0813">Transport</keyword>
<keyword evidence="7" id="KW-0972">Capsule biogenesis/degradation</keyword>
<name>A0A1I4TI06_9RHOB</name>
<evidence type="ECO:0000256" key="8">
    <source>
        <dbReference type="ARBA" id="ARBA00022989"/>
    </source>
</evidence>
<keyword evidence="10 11" id="KW-0472">Membrane</keyword>
<gene>
    <name evidence="13" type="ORF">SAMN04488042_1176</name>
</gene>
<evidence type="ECO:0000256" key="1">
    <source>
        <dbReference type="ARBA" id="ARBA00004651"/>
    </source>
</evidence>
<dbReference type="InterPro" id="IPR000412">
    <property type="entry name" value="ABC_2_transport"/>
</dbReference>
<dbReference type="PROSITE" id="PS51012">
    <property type="entry name" value="ABC_TM2"/>
    <property type="match status" value="1"/>
</dbReference>
<reference evidence="13 14" key="1">
    <citation type="submission" date="2016-10" db="EMBL/GenBank/DDBJ databases">
        <authorList>
            <person name="de Groot N.N."/>
        </authorList>
    </citation>
    <scope>NUCLEOTIDE SEQUENCE [LARGE SCALE GENOMIC DNA]</scope>
    <source>
        <strain evidence="13 14">DSM 15283</strain>
    </source>
</reference>
<feature type="transmembrane region" description="Helical" evidence="11">
    <location>
        <begin position="207"/>
        <end position="228"/>
    </location>
</feature>
<comment type="similarity">
    <text evidence="2 11">Belongs to the ABC-2 integral membrane protein family.</text>
</comment>
<keyword evidence="5" id="KW-0762">Sugar transport</keyword>
<feature type="transmembrane region" description="Helical" evidence="11">
    <location>
        <begin position="45"/>
        <end position="70"/>
    </location>
</feature>
<keyword evidence="6 11" id="KW-0812">Transmembrane</keyword>
<evidence type="ECO:0000256" key="7">
    <source>
        <dbReference type="ARBA" id="ARBA00022903"/>
    </source>
</evidence>
<dbReference type="OrthoDB" id="8479094at2"/>
<evidence type="ECO:0000256" key="2">
    <source>
        <dbReference type="ARBA" id="ARBA00007783"/>
    </source>
</evidence>
<organism evidence="13 14">
    <name type="scientific">Shimia aestuarii</name>
    <dbReference type="NCBI Taxonomy" id="254406"/>
    <lineage>
        <taxon>Bacteria</taxon>
        <taxon>Pseudomonadati</taxon>
        <taxon>Pseudomonadota</taxon>
        <taxon>Alphaproteobacteria</taxon>
        <taxon>Rhodobacterales</taxon>
        <taxon>Roseobacteraceae</taxon>
    </lineage>
</organism>
<keyword evidence="8 11" id="KW-1133">Transmembrane helix</keyword>
<evidence type="ECO:0000256" key="3">
    <source>
        <dbReference type="ARBA" id="ARBA00022448"/>
    </source>
</evidence>
<dbReference type="InterPro" id="IPR047817">
    <property type="entry name" value="ABC2_TM_bact-type"/>
</dbReference>
<evidence type="ECO:0000313" key="14">
    <source>
        <dbReference type="Proteomes" id="UP000199144"/>
    </source>
</evidence>
<comment type="subcellular location">
    <subcellularLocation>
        <location evidence="11">Cell inner membrane</location>
        <topology evidence="11">Multi-pass membrane protein</topology>
    </subcellularLocation>
    <subcellularLocation>
        <location evidence="1">Cell membrane</location>
        <topology evidence="1">Multi-pass membrane protein</topology>
    </subcellularLocation>
</comment>
<evidence type="ECO:0000256" key="6">
    <source>
        <dbReference type="ARBA" id="ARBA00022692"/>
    </source>
</evidence>
<comment type="caution">
    <text evidence="11">Lacks conserved residue(s) required for the propagation of feature annotation.</text>
</comment>
<dbReference type="Proteomes" id="UP000199144">
    <property type="component" value="Unassembled WGS sequence"/>
</dbReference>
<dbReference type="Pfam" id="PF01061">
    <property type="entry name" value="ABC2_membrane"/>
    <property type="match status" value="1"/>
</dbReference>